<comment type="caution">
    <text evidence="3">The sequence shown here is derived from an EMBL/GenBank/DDBJ whole genome shotgun (WGS) entry which is preliminary data.</text>
</comment>
<evidence type="ECO:0000313" key="3">
    <source>
        <dbReference type="EMBL" id="GAA4467158.1"/>
    </source>
</evidence>
<dbReference type="Gene3D" id="2.60.120.560">
    <property type="entry name" value="Exo-inulinase, domain 1"/>
    <property type="match status" value="1"/>
</dbReference>
<proteinExistence type="predicted"/>
<dbReference type="EMBL" id="BAABGA010000082">
    <property type="protein sequence ID" value="GAA4467158.1"/>
    <property type="molecule type" value="Genomic_DNA"/>
</dbReference>
<evidence type="ECO:0000313" key="4">
    <source>
        <dbReference type="Proteomes" id="UP001500840"/>
    </source>
</evidence>
<dbReference type="Pfam" id="PF06439">
    <property type="entry name" value="3keto-disac_hyd"/>
    <property type="match status" value="1"/>
</dbReference>
<gene>
    <name evidence="3" type="ORF">GCM10023156_56930</name>
</gene>
<feature type="domain" description="3-keto-alpha-glucoside-1,2-lyase/3-keto-2-hydroxy-glucal hydratase" evidence="2">
    <location>
        <begin position="34"/>
        <end position="228"/>
    </location>
</feature>
<dbReference type="InterPro" id="IPR010496">
    <property type="entry name" value="AL/BT2_dom"/>
</dbReference>
<protein>
    <recommendedName>
        <fullName evidence="2">3-keto-alpha-glucoside-1,2-lyase/3-keto-2-hydroxy-glucal hydratase domain-containing protein</fullName>
    </recommendedName>
</protein>
<dbReference type="RefSeq" id="WP_345327088.1">
    <property type="nucleotide sequence ID" value="NZ_BAABGA010000082.1"/>
</dbReference>
<keyword evidence="1" id="KW-0732">Signal</keyword>
<feature type="chain" id="PRO_5045432888" description="3-keto-alpha-glucoside-1,2-lyase/3-keto-2-hydroxy-glucal hydratase domain-containing protein" evidence="1">
    <location>
        <begin position="30"/>
        <end position="246"/>
    </location>
</feature>
<evidence type="ECO:0000256" key="1">
    <source>
        <dbReference type="SAM" id="SignalP"/>
    </source>
</evidence>
<name>A0ABP8NHM1_9BACT</name>
<accession>A0ABP8NHM1</accession>
<feature type="signal peptide" evidence="1">
    <location>
        <begin position="1"/>
        <end position="29"/>
    </location>
</feature>
<reference evidence="4" key="1">
    <citation type="journal article" date="2019" name="Int. J. Syst. Evol. Microbiol.">
        <title>The Global Catalogue of Microorganisms (GCM) 10K type strain sequencing project: providing services to taxonomists for standard genome sequencing and annotation.</title>
        <authorList>
            <consortium name="The Broad Institute Genomics Platform"/>
            <consortium name="The Broad Institute Genome Sequencing Center for Infectious Disease"/>
            <person name="Wu L."/>
            <person name="Ma J."/>
        </authorList>
    </citation>
    <scope>NUCLEOTIDE SEQUENCE [LARGE SCALE GENOMIC DNA]</scope>
    <source>
        <strain evidence="4">JCM 17759</strain>
    </source>
</reference>
<evidence type="ECO:0000259" key="2">
    <source>
        <dbReference type="Pfam" id="PF06439"/>
    </source>
</evidence>
<keyword evidence="4" id="KW-1185">Reference proteome</keyword>
<dbReference type="Proteomes" id="UP001500840">
    <property type="component" value="Unassembled WGS sequence"/>
</dbReference>
<organism evidence="3 4">
    <name type="scientific">Novipirellula rosea</name>
    <dbReference type="NCBI Taxonomy" id="1031540"/>
    <lineage>
        <taxon>Bacteria</taxon>
        <taxon>Pseudomonadati</taxon>
        <taxon>Planctomycetota</taxon>
        <taxon>Planctomycetia</taxon>
        <taxon>Pirellulales</taxon>
        <taxon>Pirellulaceae</taxon>
        <taxon>Novipirellula</taxon>
    </lineage>
</organism>
<sequence length="246" mass="27395">MKTTFLRYATPLFSVLLFGWMSVATPAMSQDLQFRDLFNGKDLSGWVDVNTSPDTWSVKDGLLVCTGQPIGVMRSDRQYENFILDIEWRHMEPGGNSGVFLWSDATPDPKNRLPLGMEVQMLELDWVNQNKRADGTLPPIAYVHGELFGAGGMTAIPDNPRGTRSKSLENRCKGVGQWNHYVVVAVDGTVKLSVNGKFVNGIRNASLKKGYLCLESEGREIHFRKIRIMELPDGMADEATTAALLK</sequence>